<dbReference type="PATRIC" id="fig|396014.3.peg.1017"/>
<comment type="caution">
    <text evidence="7">The sequence shown here is derived from an EMBL/GenBank/DDBJ whole genome shotgun (WGS) entry which is preliminary data.</text>
</comment>
<keyword evidence="5" id="KW-0732">Signal</keyword>
<sequence>MFTQLMTAGAILALALPMGGADPGDGTSDHWPEQTDGVTVFDKGTEGFQCFRIPAVIRAGDGSLIAFAEARRAHGTAFCHDDGSIDLVMRRSHDDGRTWSRLRTVLAGDPWGRDLGATRGNPVPILITRGEHAGRIVLLSTWNVEGSRAERRPFVQYSDDHGRTWSEAVDLTAQLKPGFPTHGWYATGPQHGIEITHGEHAGRLVAGVNFVNTAESARAQGGLAYSDDGGITWTLGATAPMPADADHFSEVGVEETDDGTLYAIGRSRKGPKSEETREFSRSVATSTDGGETFTADAFAYQSDLLTTPEVQGSIVNASQAEGEAGDRLVYAAPQHGTLRKNLGLFVSADGGDSWTPAATLTYNRSGYSDMVMLDDESVGVLYETGLRSGDARDRIVFQPAELPRWR</sequence>
<dbReference type="GO" id="GO:0005737">
    <property type="term" value="C:cytoplasm"/>
    <property type="evidence" value="ECO:0007669"/>
    <property type="project" value="TreeGrafter"/>
</dbReference>
<dbReference type="InterPro" id="IPR011040">
    <property type="entry name" value="Sialidase"/>
</dbReference>
<dbReference type="CDD" id="cd15482">
    <property type="entry name" value="Sialidase_non-viral"/>
    <property type="match status" value="1"/>
</dbReference>
<evidence type="ECO:0000259" key="6">
    <source>
        <dbReference type="Pfam" id="PF13088"/>
    </source>
</evidence>
<evidence type="ECO:0000256" key="3">
    <source>
        <dbReference type="ARBA" id="ARBA00012733"/>
    </source>
</evidence>
<organism evidence="7 8">
    <name type="scientific">Brachybacterium phenoliresistens</name>
    <dbReference type="NCBI Taxonomy" id="396014"/>
    <lineage>
        <taxon>Bacteria</taxon>
        <taxon>Bacillati</taxon>
        <taxon>Actinomycetota</taxon>
        <taxon>Actinomycetes</taxon>
        <taxon>Micrococcales</taxon>
        <taxon>Dermabacteraceae</taxon>
        <taxon>Brachybacterium</taxon>
    </lineage>
</organism>
<dbReference type="eggNOG" id="COG4409">
    <property type="taxonomic scope" value="Bacteria"/>
</dbReference>
<dbReference type="HOGENOM" id="CLU_024620_1_0_11"/>
<evidence type="ECO:0000256" key="4">
    <source>
        <dbReference type="SAM" id="MobiDB-lite"/>
    </source>
</evidence>
<comment type="catalytic activity">
    <reaction evidence="1">
        <text>Hydrolysis of alpha-(2-&gt;3)-, alpha-(2-&gt;6)-, alpha-(2-&gt;8)- glycosidic linkages of terminal sialic acid residues in oligosaccharides, glycoproteins, glycolipids, colominic acid and synthetic substrates.</text>
        <dbReference type="EC" id="3.2.1.18"/>
    </reaction>
</comment>
<evidence type="ECO:0000256" key="1">
    <source>
        <dbReference type="ARBA" id="ARBA00000427"/>
    </source>
</evidence>
<dbReference type="EMBL" id="JDYK01000003">
    <property type="protein sequence ID" value="EWS82418.1"/>
    <property type="molecule type" value="Genomic_DNA"/>
</dbReference>
<evidence type="ECO:0000256" key="2">
    <source>
        <dbReference type="ARBA" id="ARBA00009348"/>
    </source>
</evidence>
<evidence type="ECO:0000313" key="7">
    <source>
        <dbReference type="EMBL" id="EWS82418.1"/>
    </source>
</evidence>
<dbReference type="InterPro" id="IPR036278">
    <property type="entry name" value="Sialidase_sf"/>
</dbReference>
<evidence type="ECO:0000313" key="8">
    <source>
        <dbReference type="Proteomes" id="UP000023067"/>
    </source>
</evidence>
<feature type="chain" id="PRO_5039329037" description="exo-alpha-sialidase" evidence="5">
    <location>
        <begin position="21"/>
        <end position="406"/>
    </location>
</feature>
<feature type="region of interest" description="Disordered" evidence="4">
    <location>
        <begin position="262"/>
        <end position="288"/>
    </location>
</feature>
<reference evidence="7 8" key="1">
    <citation type="submission" date="2014-02" db="EMBL/GenBank/DDBJ databases">
        <title>Genome sequence of Brachybacterium phenoliresistens strain W13A50.</title>
        <authorList>
            <person name="Wang X."/>
        </authorList>
    </citation>
    <scope>NUCLEOTIDE SEQUENCE [LARGE SCALE GENOMIC DNA]</scope>
    <source>
        <strain evidence="7 8">W13A50</strain>
    </source>
</reference>
<dbReference type="EC" id="3.2.1.18" evidence="3"/>
<dbReference type="Pfam" id="PF13088">
    <property type="entry name" value="BNR_2"/>
    <property type="match status" value="1"/>
</dbReference>
<dbReference type="PANTHER" id="PTHR10628:SF30">
    <property type="entry name" value="EXO-ALPHA-SIALIDASE"/>
    <property type="match status" value="1"/>
</dbReference>
<dbReference type="Proteomes" id="UP000023067">
    <property type="component" value="Unassembled WGS sequence"/>
</dbReference>
<dbReference type="GO" id="GO:0009313">
    <property type="term" value="P:oligosaccharide catabolic process"/>
    <property type="evidence" value="ECO:0007669"/>
    <property type="project" value="TreeGrafter"/>
</dbReference>
<dbReference type="GO" id="GO:0006689">
    <property type="term" value="P:ganglioside catabolic process"/>
    <property type="evidence" value="ECO:0007669"/>
    <property type="project" value="TreeGrafter"/>
</dbReference>
<dbReference type="SUPFAM" id="SSF50939">
    <property type="entry name" value="Sialidases"/>
    <property type="match status" value="1"/>
</dbReference>
<accession>Z9JWN1</accession>
<dbReference type="OrthoDB" id="7294637at2"/>
<dbReference type="RefSeq" id="WP_051486538.1">
    <property type="nucleotide sequence ID" value="NZ_KK069989.1"/>
</dbReference>
<name>Z9JWN1_9MICO</name>
<proteinExistence type="inferred from homology"/>
<protein>
    <recommendedName>
        <fullName evidence="3">exo-alpha-sialidase</fullName>
        <ecNumber evidence="3">3.2.1.18</ecNumber>
    </recommendedName>
</protein>
<dbReference type="GO" id="GO:0004308">
    <property type="term" value="F:exo-alpha-sialidase activity"/>
    <property type="evidence" value="ECO:0007669"/>
    <property type="project" value="UniProtKB-EC"/>
</dbReference>
<dbReference type="Gene3D" id="2.120.10.10">
    <property type="match status" value="1"/>
</dbReference>
<feature type="domain" description="Sialidase" evidence="6">
    <location>
        <begin position="64"/>
        <end position="377"/>
    </location>
</feature>
<comment type="similarity">
    <text evidence="2">Belongs to the glycosyl hydrolase 33 family.</text>
</comment>
<feature type="signal peptide" evidence="5">
    <location>
        <begin position="1"/>
        <end position="20"/>
    </location>
</feature>
<dbReference type="PANTHER" id="PTHR10628">
    <property type="entry name" value="SIALIDASE"/>
    <property type="match status" value="1"/>
</dbReference>
<keyword evidence="8" id="KW-1185">Reference proteome</keyword>
<gene>
    <name evidence="7" type="ORF">BF93_12550</name>
</gene>
<dbReference type="AlphaFoldDB" id="Z9JWN1"/>
<dbReference type="GO" id="GO:0016020">
    <property type="term" value="C:membrane"/>
    <property type="evidence" value="ECO:0007669"/>
    <property type="project" value="TreeGrafter"/>
</dbReference>
<evidence type="ECO:0000256" key="5">
    <source>
        <dbReference type="SAM" id="SignalP"/>
    </source>
</evidence>
<dbReference type="InterPro" id="IPR026856">
    <property type="entry name" value="Sialidase_fam"/>
</dbReference>
<feature type="compositionally biased region" description="Basic and acidic residues" evidence="4">
    <location>
        <begin position="271"/>
        <end position="280"/>
    </location>
</feature>
<dbReference type="STRING" id="396014.BF93_12550"/>